<gene>
    <name evidence="1" type="ORF">PS1_0042</name>
</gene>
<evidence type="ECO:0000313" key="2">
    <source>
        <dbReference type="Proteomes" id="UP000317703"/>
    </source>
</evidence>
<organism evidence="1 2">
    <name type="scientific">Aeromonas phage PS1</name>
    <dbReference type="NCBI Taxonomy" id="2591406"/>
    <lineage>
        <taxon>Viruses</taxon>
        <taxon>Duplodnaviria</taxon>
        <taxon>Heunggongvirae</taxon>
        <taxon>Uroviricota</taxon>
        <taxon>Caudoviricetes</taxon>
        <taxon>Chimalliviridae</taxon>
        <taxon>Ferozepurvirus</taxon>
        <taxon>Ferozepurvirus PS1</taxon>
    </lineage>
</organism>
<name>A0A514TUV1_9CAUD</name>
<sequence length="100" mass="10828">MSEPKIFTQLITFPGIPIETVTNAVGLLMNVHGVEHQLTVNPEGFSSDALVTGDEVADIRATNQYLELNGLLGGLSRDHELVTCDTKSDGKCLHLTFTCK</sequence>
<reference evidence="1" key="1">
    <citation type="submission" date="2019-06" db="EMBL/GenBank/DDBJ databases">
        <title>Complete genome sequence of Aeromonas hydrophila bacteriophage PS1.</title>
        <authorList>
            <person name="Rai S."/>
            <person name="Tyagi A."/>
            <person name="Kumar N."/>
            <person name="Singh N."/>
        </authorList>
    </citation>
    <scope>NUCLEOTIDE SEQUENCE [LARGE SCALE GENOMIC DNA]</scope>
</reference>
<keyword evidence="2" id="KW-1185">Reference proteome</keyword>
<protein>
    <submittedName>
        <fullName evidence="1">Uncharacterized protein</fullName>
    </submittedName>
</protein>
<dbReference type="EMBL" id="MN032614">
    <property type="protein sequence ID" value="QDJ96801.1"/>
    <property type="molecule type" value="Genomic_DNA"/>
</dbReference>
<dbReference type="Proteomes" id="UP000317703">
    <property type="component" value="Segment"/>
</dbReference>
<proteinExistence type="predicted"/>
<accession>A0A514TUV1</accession>
<evidence type="ECO:0000313" key="1">
    <source>
        <dbReference type="EMBL" id="QDJ96801.1"/>
    </source>
</evidence>